<comment type="caution">
    <text evidence="1">The sequence shown here is derived from an EMBL/GenBank/DDBJ whole genome shotgun (WGS) entry which is preliminary data.</text>
</comment>
<feature type="non-terminal residue" evidence="1">
    <location>
        <position position="1"/>
    </location>
</feature>
<dbReference type="Proteomes" id="UP000187406">
    <property type="component" value="Unassembled WGS sequence"/>
</dbReference>
<dbReference type="EMBL" id="BDDD01003969">
    <property type="protein sequence ID" value="GAV86612.1"/>
    <property type="molecule type" value="Genomic_DNA"/>
</dbReference>
<dbReference type="OrthoDB" id="529273at2759"/>
<organism evidence="1 2">
    <name type="scientific">Cephalotus follicularis</name>
    <name type="common">Albany pitcher plant</name>
    <dbReference type="NCBI Taxonomy" id="3775"/>
    <lineage>
        <taxon>Eukaryota</taxon>
        <taxon>Viridiplantae</taxon>
        <taxon>Streptophyta</taxon>
        <taxon>Embryophyta</taxon>
        <taxon>Tracheophyta</taxon>
        <taxon>Spermatophyta</taxon>
        <taxon>Magnoliopsida</taxon>
        <taxon>eudicotyledons</taxon>
        <taxon>Gunneridae</taxon>
        <taxon>Pentapetalae</taxon>
        <taxon>rosids</taxon>
        <taxon>fabids</taxon>
        <taxon>Oxalidales</taxon>
        <taxon>Cephalotaceae</taxon>
        <taxon>Cephalotus</taxon>
    </lineage>
</organism>
<feature type="non-terminal residue" evidence="1">
    <location>
        <position position="202"/>
    </location>
</feature>
<name>A0A1Q3D2E8_CEPFO</name>
<dbReference type="InParanoid" id="A0A1Q3D2E8"/>
<dbReference type="AlphaFoldDB" id="A0A1Q3D2E8"/>
<sequence>YVSGTVHEFNGGILPLYIASQNLNKKAVFVILEYHDWWIMKYGDILSQLAGHPILDFSGERRIHCFRASLIFETCWHGQCLLASNRSFFEAKEREARETLSLATSLGAPLHIAKVVQQGEIKKHKLVVLFPNGSRALTNEDSLVRMAGEIGFRVEVPRPGRTSELAKIYRALNSSDVMIVAHGAAMTHLFLRPSSVFIQVIP</sequence>
<evidence type="ECO:0000313" key="2">
    <source>
        <dbReference type="Proteomes" id="UP000187406"/>
    </source>
</evidence>
<dbReference type="PANTHER" id="PTHR20961:SF124">
    <property type="entry name" value="GLYCOSYLTRANSFERASE"/>
    <property type="match status" value="1"/>
</dbReference>
<dbReference type="InterPro" id="IPR007657">
    <property type="entry name" value="Glycosyltransferase_61"/>
</dbReference>
<dbReference type="GO" id="GO:0016757">
    <property type="term" value="F:glycosyltransferase activity"/>
    <property type="evidence" value="ECO:0007669"/>
    <property type="project" value="InterPro"/>
</dbReference>
<reference evidence="2" key="1">
    <citation type="submission" date="2016-04" db="EMBL/GenBank/DDBJ databases">
        <title>Cephalotus genome sequencing.</title>
        <authorList>
            <person name="Fukushima K."/>
            <person name="Hasebe M."/>
            <person name="Fang X."/>
        </authorList>
    </citation>
    <scope>NUCLEOTIDE SEQUENCE [LARGE SCALE GENOMIC DNA]</scope>
    <source>
        <strain evidence="2">cv. St1</strain>
    </source>
</reference>
<evidence type="ECO:0000313" key="1">
    <source>
        <dbReference type="EMBL" id="GAV86612.1"/>
    </source>
</evidence>
<dbReference type="PANTHER" id="PTHR20961">
    <property type="entry name" value="GLYCOSYLTRANSFERASE"/>
    <property type="match status" value="1"/>
</dbReference>
<protein>
    <submittedName>
        <fullName evidence="1">DUF563 domain-containing protein</fullName>
    </submittedName>
</protein>
<keyword evidence="2" id="KW-1185">Reference proteome</keyword>
<proteinExistence type="predicted"/>
<dbReference type="STRING" id="3775.A0A1Q3D2E8"/>
<gene>
    <name evidence="1" type="ORF">CFOL_v3_30041</name>
</gene>
<accession>A0A1Q3D2E8</accession>